<feature type="compositionally biased region" description="Basic and acidic residues" evidence="1">
    <location>
        <begin position="1"/>
        <end position="71"/>
    </location>
</feature>
<dbReference type="AlphaFoldDB" id="A0A833YQ23"/>
<evidence type="ECO:0000256" key="1">
    <source>
        <dbReference type="SAM" id="MobiDB-lite"/>
    </source>
</evidence>
<reference evidence="2 3" key="1">
    <citation type="journal article" date="2020" name="Nature">
        <title>Six reference-quality genomes reveal evolution of bat adaptations.</title>
        <authorList>
            <person name="Jebb D."/>
            <person name="Huang Z."/>
            <person name="Pippel M."/>
            <person name="Hughes G.M."/>
            <person name="Lavrichenko K."/>
            <person name="Devanna P."/>
            <person name="Winkler S."/>
            <person name="Jermiin L.S."/>
            <person name="Skirmuntt E.C."/>
            <person name="Katzourakis A."/>
            <person name="Burkitt-Gray L."/>
            <person name="Ray D.A."/>
            <person name="Sullivan K.A.M."/>
            <person name="Roscito J.G."/>
            <person name="Kirilenko B.M."/>
            <person name="Davalos L.M."/>
            <person name="Corthals A.P."/>
            <person name="Power M.L."/>
            <person name="Jones G."/>
            <person name="Ransome R.D."/>
            <person name="Dechmann D.K.N."/>
            <person name="Locatelli A.G."/>
            <person name="Puechmaille S.J."/>
            <person name="Fedrigo O."/>
            <person name="Jarvis E.D."/>
            <person name="Hiller M."/>
            <person name="Vernes S.C."/>
            <person name="Myers E.W."/>
            <person name="Teeling E.C."/>
        </authorList>
    </citation>
    <scope>NUCLEOTIDE SEQUENCE [LARGE SCALE GENOMIC DNA]</scope>
    <source>
        <strain evidence="2">Bat1K_MPI-CBG_1</strain>
    </source>
</reference>
<protein>
    <submittedName>
        <fullName evidence="2">MARVEL domain containing 3</fullName>
    </submittedName>
</protein>
<feature type="region of interest" description="Disordered" evidence="1">
    <location>
        <begin position="1"/>
        <end position="117"/>
    </location>
</feature>
<proteinExistence type="predicted"/>
<dbReference type="Proteomes" id="UP000664940">
    <property type="component" value="Unassembled WGS sequence"/>
</dbReference>
<name>A0A833YQ23_9CHIR</name>
<evidence type="ECO:0000313" key="3">
    <source>
        <dbReference type="Proteomes" id="UP000664940"/>
    </source>
</evidence>
<gene>
    <name evidence="2" type="ORF">HJG60_012712</name>
</gene>
<evidence type="ECO:0000313" key="2">
    <source>
        <dbReference type="EMBL" id="KAF6078599.1"/>
    </source>
</evidence>
<dbReference type="EMBL" id="JABVXQ010000014">
    <property type="protein sequence ID" value="KAF6078599.1"/>
    <property type="molecule type" value="Genomic_DNA"/>
</dbReference>
<organism evidence="2 3">
    <name type="scientific">Phyllostomus discolor</name>
    <name type="common">pale spear-nosed bat</name>
    <dbReference type="NCBI Taxonomy" id="89673"/>
    <lineage>
        <taxon>Eukaryota</taxon>
        <taxon>Metazoa</taxon>
        <taxon>Chordata</taxon>
        <taxon>Craniata</taxon>
        <taxon>Vertebrata</taxon>
        <taxon>Euteleostomi</taxon>
        <taxon>Mammalia</taxon>
        <taxon>Eutheria</taxon>
        <taxon>Laurasiatheria</taxon>
        <taxon>Chiroptera</taxon>
        <taxon>Yangochiroptera</taxon>
        <taxon>Phyllostomidae</taxon>
        <taxon>Phyllostominae</taxon>
        <taxon>Phyllostomus</taxon>
    </lineage>
</organism>
<comment type="caution">
    <text evidence="2">The sequence shown here is derived from an EMBL/GenBank/DDBJ whole genome shotgun (WGS) entry which is preliminary data.</text>
</comment>
<sequence>MGDTSGTREPRTRPRERDPDRQSRPNGDRHPERQRDRAGDRRRERSGGERRDGDRDRDRGRDRDPRQDRHVSPLQGDTCPRTPGLDERKWNTTSRRPKGSWNATNADTCARGEVWYR</sequence>
<accession>A0A833YQ23</accession>